<dbReference type="NCBIfam" id="NF002140">
    <property type="entry name" value="PRK00977.1-4"/>
    <property type="match status" value="1"/>
</dbReference>
<evidence type="ECO:0000256" key="5">
    <source>
        <dbReference type="ARBA" id="ARBA00022839"/>
    </source>
</evidence>
<name>A0ABT4DCD7_9CLOT</name>
<keyword evidence="5 6" id="KW-0269">Exonuclease</keyword>
<keyword evidence="9" id="KW-1185">Reference proteome</keyword>
<evidence type="ECO:0000256" key="3">
    <source>
        <dbReference type="ARBA" id="ARBA00022722"/>
    </source>
</evidence>
<comment type="subunit">
    <text evidence="6">Heterooligomer composed of large and small subunits.</text>
</comment>
<comment type="catalytic activity">
    <reaction evidence="6">
        <text>Exonucleolytic cleavage in either 5'- to 3'- or 3'- to 5'-direction to yield nucleoside 5'-phosphates.</text>
        <dbReference type="EC" id="3.1.11.6"/>
    </reaction>
</comment>
<reference evidence="8" key="1">
    <citation type="submission" date="2022-12" db="EMBL/GenBank/DDBJ databases">
        <title>Clostridium sp. nov., isolated from industrial wastewater.</title>
        <authorList>
            <person name="Jiayan W."/>
        </authorList>
    </citation>
    <scope>NUCLEOTIDE SEQUENCE</scope>
    <source>
        <strain evidence="8">ZC22-4</strain>
    </source>
</reference>
<dbReference type="RefSeq" id="WP_268062403.1">
    <property type="nucleotide sequence ID" value="NZ_JAPQFJ010000018.1"/>
</dbReference>
<dbReference type="EC" id="3.1.11.6" evidence="6"/>
<dbReference type="PANTHER" id="PTHR34137">
    <property type="entry name" value="EXODEOXYRIBONUCLEASE 7 SMALL SUBUNIT"/>
    <property type="match status" value="1"/>
</dbReference>
<protein>
    <recommendedName>
        <fullName evidence="6">Exodeoxyribonuclease 7 small subunit</fullName>
        <ecNumber evidence="6">3.1.11.6</ecNumber>
    </recommendedName>
    <alternativeName>
        <fullName evidence="6">Exodeoxyribonuclease VII small subunit</fullName>
        <shortName evidence="6">Exonuclease VII small subunit</shortName>
    </alternativeName>
</protein>
<comment type="subcellular location">
    <subcellularLocation>
        <location evidence="6">Cytoplasm</location>
    </subcellularLocation>
</comment>
<dbReference type="GO" id="GO:0008855">
    <property type="term" value="F:exodeoxyribonuclease VII activity"/>
    <property type="evidence" value="ECO:0007669"/>
    <property type="project" value="UniProtKB-EC"/>
</dbReference>
<evidence type="ECO:0000256" key="1">
    <source>
        <dbReference type="ARBA" id="ARBA00009998"/>
    </source>
</evidence>
<accession>A0ABT4DCD7</accession>
<evidence type="ECO:0000313" key="9">
    <source>
        <dbReference type="Proteomes" id="UP001144612"/>
    </source>
</evidence>
<feature type="coiled-coil region" evidence="7">
    <location>
        <begin position="5"/>
        <end position="39"/>
    </location>
</feature>
<organism evidence="8 9">
    <name type="scientific">Clostridium brassicae</name>
    <dbReference type="NCBI Taxonomy" id="2999072"/>
    <lineage>
        <taxon>Bacteria</taxon>
        <taxon>Bacillati</taxon>
        <taxon>Bacillota</taxon>
        <taxon>Clostridia</taxon>
        <taxon>Eubacteriales</taxon>
        <taxon>Clostridiaceae</taxon>
        <taxon>Clostridium</taxon>
    </lineage>
</organism>
<evidence type="ECO:0000256" key="7">
    <source>
        <dbReference type="SAM" id="Coils"/>
    </source>
</evidence>
<dbReference type="EMBL" id="JAPQFJ010000018">
    <property type="protein sequence ID" value="MCY6959969.1"/>
    <property type="molecule type" value="Genomic_DNA"/>
</dbReference>
<gene>
    <name evidence="6" type="primary">xseB</name>
    <name evidence="8" type="ORF">OW729_15205</name>
</gene>
<comment type="function">
    <text evidence="6">Bidirectionally degrades single-stranded DNA into large acid-insoluble oligonucleotides, which are then degraded further into small acid-soluble oligonucleotides.</text>
</comment>
<dbReference type="PANTHER" id="PTHR34137:SF1">
    <property type="entry name" value="EXODEOXYRIBONUCLEASE 7 SMALL SUBUNIT"/>
    <property type="match status" value="1"/>
</dbReference>
<dbReference type="HAMAP" id="MF_00337">
    <property type="entry name" value="Exonuc_7_S"/>
    <property type="match status" value="1"/>
</dbReference>
<keyword evidence="3 6" id="KW-0540">Nuclease</keyword>
<sequence length="73" mass="8567">MPKKKESYETLIEKVENIIETMEKEEISLENSIKNYEEGINICNKLYKILNEAEGKIKIVTDQGEKEFIEVDE</sequence>
<dbReference type="PIRSF" id="PIRSF006488">
    <property type="entry name" value="Exonuc_VII_S"/>
    <property type="match status" value="1"/>
</dbReference>
<dbReference type="NCBIfam" id="TIGR01280">
    <property type="entry name" value="xseB"/>
    <property type="match status" value="1"/>
</dbReference>
<evidence type="ECO:0000256" key="6">
    <source>
        <dbReference type="HAMAP-Rule" id="MF_00337"/>
    </source>
</evidence>
<evidence type="ECO:0000256" key="2">
    <source>
        <dbReference type="ARBA" id="ARBA00022490"/>
    </source>
</evidence>
<dbReference type="Proteomes" id="UP001144612">
    <property type="component" value="Unassembled WGS sequence"/>
</dbReference>
<dbReference type="InterPro" id="IPR003761">
    <property type="entry name" value="Exonuc_VII_S"/>
</dbReference>
<keyword evidence="2 6" id="KW-0963">Cytoplasm</keyword>
<comment type="caution">
    <text evidence="8">The sequence shown here is derived from an EMBL/GenBank/DDBJ whole genome shotgun (WGS) entry which is preliminary data.</text>
</comment>
<evidence type="ECO:0000256" key="4">
    <source>
        <dbReference type="ARBA" id="ARBA00022801"/>
    </source>
</evidence>
<dbReference type="SUPFAM" id="SSF116842">
    <property type="entry name" value="XseB-like"/>
    <property type="match status" value="1"/>
</dbReference>
<dbReference type="InterPro" id="IPR037004">
    <property type="entry name" value="Exonuc_VII_ssu_sf"/>
</dbReference>
<dbReference type="Pfam" id="PF02609">
    <property type="entry name" value="Exonuc_VII_S"/>
    <property type="match status" value="1"/>
</dbReference>
<keyword evidence="7" id="KW-0175">Coiled coil</keyword>
<dbReference type="Gene3D" id="1.10.287.1040">
    <property type="entry name" value="Exonuclease VII, small subunit"/>
    <property type="match status" value="1"/>
</dbReference>
<evidence type="ECO:0000313" key="8">
    <source>
        <dbReference type="EMBL" id="MCY6959969.1"/>
    </source>
</evidence>
<proteinExistence type="inferred from homology"/>
<comment type="similarity">
    <text evidence="1 6">Belongs to the XseB family.</text>
</comment>
<keyword evidence="4 6" id="KW-0378">Hydrolase</keyword>